<proteinExistence type="predicted"/>
<dbReference type="PANTHER" id="PTHR35303:SF5">
    <property type="entry name" value="OS02G0197800 PROTEIN"/>
    <property type="match status" value="1"/>
</dbReference>
<evidence type="ECO:0000256" key="1">
    <source>
        <dbReference type="ARBA" id="ARBA00022723"/>
    </source>
</evidence>
<name>K7TCX7_BRUAN</name>
<evidence type="ECO:0000313" key="4">
    <source>
        <dbReference type="EMBL" id="AFW17437.1"/>
    </source>
</evidence>
<sequence>MARPKGSIMGPVGETSGWAWFVYIIKPLFPQDAEEYPRRLPRNRICEPQCPVSRTRSSFNNDRDYCDILTRGLSKAGEEPSWRMVMSEVWPTELRVSHDRKLMTVAFDDGQKFELTAELLRVLSPSAEVQGHSPAQRITVGGKRAVEIMKMEPVGNYAVRITFDDMHDTGLFSWTYLHKLGTEKDTLWQTYLDELAEKGLKRDR</sequence>
<dbReference type="InterPro" id="IPR010376">
    <property type="entry name" value="GBBH-like_N"/>
</dbReference>
<reference evidence="4" key="1">
    <citation type="submission" date="2012-09" db="EMBL/GenBank/DDBJ databases">
        <authorList>
            <person name="Salehi R."/>
            <person name="Fisher C.A."/>
            <person name="Bignell P.A."/>
            <person name="Old J.M."/>
        </authorList>
    </citation>
    <scope>NUCLEOTIDE SEQUENCE</scope>
    <source>
        <strain evidence="4">11a</strain>
    </source>
</reference>
<dbReference type="AlphaFoldDB" id="K7TCX7"/>
<dbReference type="InterPro" id="IPR038492">
    <property type="entry name" value="GBBH-like_N_sf"/>
</dbReference>
<dbReference type="Gene3D" id="3.30.2020.30">
    <property type="match status" value="1"/>
</dbReference>
<keyword evidence="1" id="KW-0479">Metal-binding</keyword>
<reference evidence="4" key="2">
    <citation type="submission" date="2012-11" db="EMBL/GenBank/DDBJ databases">
        <title>FabG1, a member of the short-chain dehydrogenase/reductase family is required for salt and thermal tolerance in Ochrobactrum anthropi 11a.</title>
        <authorList>
            <person name="Principe A."/>
            <person name="Castro M.G."/>
            <person name="Fischer S.E."/>
            <person name="Jofre E.C."/>
            <person name="Mori G.B."/>
        </authorList>
    </citation>
    <scope>NUCLEOTIDE SEQUENCE</scope>
    <source>
        <strain evidence="4">11a</strain>
    </source>
</reference>
<dbReference type="EMBL" id="JX679088">
    <property type="protein sequence ID" value="AFW17437.1"/>
    <property type="molecule type" value="Genomic_DNA"/>
</dbReference>
<dbReference type="GO" id="GO:0046872">
    <property type="term" value="F:metal ion binding"/>
    <property type="evidence" value="ECO:0007669"/>
    <property type="project" value="UniProtKB-KW"/>
</dbReference>
<dbReference type="Pfam" id="PF06155">
    <property type="entry name" value="GBBH-like_N"/>
    <property type="match status" value="1"/>
</dbReference>
<feature type="domain" description="Gamma-butyrobetaine hydroxylase-like N-terminal" evidence="3">
    <location>
        <begin position="95"/>
        <end position="178"/>
    </location>
</feature>
<accession>K7TCX7</accession>
<protein>
    <recommendedName>
        <fullName evidence="3">Gamma-butyrobetaine hydroxylase-like N-terminal domain-containing protein</fullName>
    </recommendedName>
</protein>
<keyword evidence="2" id="KW-0408">Iron</keyword>
<organism evidence="4">
    <name type="scientific">Brucella anthropi</name>
    <name type="common">Ochrobactrum anthropi</name>
    <dbReference type="NCBI Taxonomy" id="529"/>
    <lineage>
        <taxon>Bacteria</taxon>
        <taxon>Pseudomonadati</taxon>
        <taxon>Pseudomonadota</taxon>
        <taxon>Alphaproteobacteria</taxon>
        <taxon>Hyphomicrobiales</taxon>
        <taxon>Brucellaceae</taxon>
        <taxon>Brucella/Ochrobactrum group</taxon>
        <taxon>Brucella</taxon>
    </lineage>
</organism>
<evidence type="ECO:0000259" key="3">
    <source>
        <dbReference type="Pfam" id="PF06155"/>
    </source>
</evidence>
<evidence type="ECO:0000256" key="2">
    <source>
        <dbReference type="ARBA" id="ARBA00023004"/>
    </source>
</evidence>
<dbReference type="PANTHER" id="PTHR35303">
    <property type="entry name" value="OS02G0197800 PROTEIN"/>
    <property type="match status" value="1"/>
</dbReference>